<evidence type="ECO:0000256" key="1">
    <source>
        <dbReference type="ARBA" id="ARBA00022617"/>
    </source>
</evidence>
<evidence type="ECO:0000256" key="5">
    <source>
        <dbReference type="SAM" id="SignalP"/>
    </source>
</evidence>
<proteinExistence type="predicted"/>
<gene>
    <name evidence="7" type="ORF">ACFOGP_20060</name>
</gene>
<dbReference type="SUPFAM" id="SSF46626">
    <property type="entry name" value="Cytochrome c"/>
    <property type="match status" value="1"/>
</dbReference>
<organism evidence="7 8">
    <name type="scientific">Psychromarinibacter halotolerans</name>
    <dbReference type="NCBI Taxonomy" id="1775175"/>
    <lineage>
        <taxon>Bacteria</taxon>
        <taxon>Pseudomonadati</taxon>
        <taxon>Pseudomonadota</taxon>
        <taxon>Alphaproteobacteria</taxon>
        <taxon>Rhodobacterales</taxon>
        <taxon>Paracoccaceae</taxon>
        <taxon>Psychromarinibacter</taxon>
    </lineage>
</organism>
<keyword evidence="5" id="KW-0732">Signal</keyword>
<feature type="domain" description="Cytochrome c" evidence="6">
    <location>
        <begin position="25"/>
        <end position="135"/>
    </location>
</feature>
<dbReference type="InterPro" id="IPR036909">
    <property type="entry name" value="Cyt_c-like_dom_sf"/>
</dbReference>
<evidence type="ECO:0000313" key="8">
    <source>
        <dbReference type="Proteomes" id="UP001595632"/>
    </source>
</evidence>
<evidence type="ECO:0000256" key="3">
    <source>
        <dbReference type="ARBA" id="ARBA00023004"/>
    </source>
</evidence>
<feature type="signal peptide" evidence="5">
    <location>
        <begin position="1"/>
        <end position="20"/>
    </location>
</feature>
<dbReference type="PROSITE" id="PS51007">
    <property type="entry name" value="CYTC"/>
    <property type="match status" value="1"/>
</dbReference>
<dbReference type="RefSeq" id="WP_275634228.1">
    <property type="nucleotide sequence ID" value="NZ_JARGYD010000008.1"/>
</dbReference>
<evidence type="ECO:0000313" key="7">
    <source>
        <dbReference type="EMBL" id="MFC3145027.1"/>
    </source>
</evidence>
<keyword evidence="1 4" id="KW-0349">Heme</keyword>
<feature type="chain" id="PRO_5046005509" evidence="5">
    <location>
        <begin position="21"/>
        <end position="137"/>
    </location>
</feature>
<dbReference type="Gene3D" id="1.10.760.10">
    <property type="entry name" value="Cytochrome c-like domain"/>
    <property type="match status" value="1"/>
</dbReference>
<sequence length="137" mass="13765">MKTAALVLLSLSLSAGAAMAQDASGDIQTGEALFQSYCAGCHGVEAKGEGPLAPLLAVPVADLTGLAARNGGEFPLIRVVELIDGRQLLQGHGGPMPVFGPMLGGGAAVLDGPDGSVVQTRGDVVRIAEYLSALQGR</sequence>
<keyword evidence="2 4" id="KW-0479">Metal-binding</keyword>
<keyword evidence="8" id="KW-1185">Reference proteome</keyword>
<evidence type="ECO:0000256" key="2">
    <source>
        <dbReference type="ARBA" id="ARBA00022723"/>
    </source>
</evidence>
<evidence type="ECO:0000256" key="4">
    <source>
        <dbReference type="PROSITE-ProRule" id="PRU00433"/>
    </source>
</evidence>
<name>A0ABV7GZ16_9RHOB</name>
<dbReference type="Pfam" id="PF13442">
    <property type="entry name" value="Cytochrome_CBB3"/>
    <property type="match status" value="1"/>
</dbReference>
<dbReference type="Proteomes" id="UP001595632">
    <property type="component" value="Unassembled WGS sequence"/>
</dbReference>
<keyword evidence="3 4" id="KW-0408">Iron</keyword>
<accession>A0ABV7GZ16</accession>
<protein>
    <submittedName>
        <fullName evidence="7">C-type cytochrome</fullName>
    </submittedName>
</protein>
<reference evidence="8" key="1">
    <citation type="journal article" date="2019" name="Int. J. Syst. Evol. Microbiol.">
        <title>The Global Catalogue of Microorganisms (GCM) 10K type strain sequencing project: providing services to taxonomists for standard genome sequencing and annotation.</title>
        <authorList>
            <consortium name="The Broad Institute Genomics Platform"/>
            <consortium name="The Broad Institute Genome Sequencing Center for Infectious Disease"/>
            <person name="Wu L."/>
            <person name="Ma J."/>
        </authorList>
    </citation>
    <scope>NUCLEOTIDE SEQUENCE [LARGE SCALE GENOMIC DNA]</scope>
    <source>
        <strain evidence="8">KCTC 52366</strain>
    </source>
</reference>
<evidence type="ECO:0000259" key="6">
    <source>
        <dbReference type="PROSITE" id="PS51007"/>
    </source>
</evidence>
<dbReference type="EMBL" id="JBHRTB010000010">
    <property type="protein sequence ID" value="MFC3145027.1"/>
    <property type="molecule type" value="Genomic_DNA"/>
</dbReference>
<comment type="caution">
    <text evidence="7">The sequence shown here is derived from an EMBL/GenBank/DDBJ whole genome shotgun (WGS) entry which is preliminary data.</text>
</comment>
<dbReference type="InterPro" id="IPR009056">
    <property type="entry name" value="Cyt_c-like_dom"/>
</dbReference>